<keyword evidence="2" id="KW-1185">Reference proteome</keyword>
<dbReference type="Proteomes" id="UP000031668">
    <property type="component" value="Unassembled WGS sequence"/>
</dbReference>
<dbReference type="EMBL" id="JWZT01003310">
    <property type="protein sequence ID" value="KII67078.1"/>
    <property type="molecule type" value="Genomic_DNA"/>
</dbReference>
<comment type="caution">
    <text evidence="1">The sequence shown here is derived from an EMBL/GenBank/DDBJ whole genome shotgun (WGS) entry which is preliminary data.</text>
</comment>
<name>A0A0C2JD19_THEKT</name>
<protein>
    <submittedName>
        <fullName evidence="1">Uncharacterized protein</fullName>
    </submittedName>
</protein>
<proteinExistence type="predicted"/>
<evidence type="ECO:0000313" key="2">
    <source>
        <dbReference type="Proteomes" id="UP000031668"/>
    </source>
</evidence>
<accession>A0A0C2JD19</accession>
<organism evidence="1 2">
    <name type="scientific">Thelohanellus kitauei</name>
    <name type="common">Myxosporean</name>
    <dbReference type="NCBI Taxonomy" id="669202"/>
    <lineage>
        <taxon>Eukaryota</taxon>
        <taxon>Metazoa</taxon>
        <taxon>Cnidaria</taxon>
        <taxon>Myxozoa</taxon>
        <taxon>Myxosporea</taxon>
        <taxon>Bivalvulida</taxon>
        <taxon>Platysporina</taxon>
        <taxon>Myxobolidae</taxon>
        <taxon>Thelohanellus</taxon>
    </lineage>
</organism>
<dbReference type="AlphaFoldDB" id="A0A0C2JD19"/>
<gene>
    <name evidence="1" type="ORF">RF11_00982</name>
</gene>
<evidence type="ECO:0000313" key="1">
    <source>
        <dbReference type="EMBL" id="KII67078.1"/>
    </source>
</evidence>
<reference evidence="1 2" key="1">
    <citation type="journal article" date="2014" name="Genome Biol. Evol.">
        <title>The genome of the myxosporean Thelohanellus kitauei shows adaptations to nutrient acquisition within its fish host.</title>
        <authorList>
            <person name="Yang Y."/>
            <person name="Xiong J."/>
            <person name="Zhou Z."/>
            <person name="Huo F."/>
            <person name="Miao W."/>
            <person name="Ran C."/>
            <person name="Liu Y."/>
            <person name="Zhang J."/>
            <person name="Feng J."/>
            <person name="Wang M."/>
            <person name="Wang M."/>
            <person name="Wang L."/>
            <person name="Yao B."/>
        </authorList>
    </citation>
    <scope>NUCLEOTIDE SEQUENCE [LARGE SCALE GENOMIC DNA]</scope>
    <source>
        <strain evidence="1">Wuqing</strain>
    </source>
</reference>
<sequence>MLNNTRAFAVCLRSNLIASNRQCIQFSSDYSLEPKQLNIDGFVWRCSNRVYRKTLSLRINSWFEGSKLAIKKRSMRPSLDEENDTMSDTSKGSGCLELYKGSQKHLNEGCSYVLYIMIEAIENRKYIHEVVIHHDNFVYPDTGTHTNNIKGGWRWTRNFMRITDGVNGECFHTFISDVREIYDLYWLELYFSRNTLKTQSDFPISRSIDNETHSLNVNLSPMVVINIRVYDNTKLGGVNSMIYQINMSGWRLDKSKRSGKIKRTSHILYDSKWEDISIKFSIIDPFTGFVELSEVLIKQEVVKYSQSSNNIIFKNLIFTAFNKSSEDHRQRSLCRGSRLTRIGYPIADTT</sequence>